<keyword evidence="1" id="KW-0963">Cytoplasm</keyword>
<evidence type="ECO:0000256" key="5">
    <source>
        <dbReference type="ARBA" id="ARBA00022842"/>
    </source>
</evidence>
<evidence type="ECO:0000256" key="3">
    <source>
        <dbReference type="ARBA" id="ARBA00022723"/>
    </source>
</evidence>
<evidence type="ECO:0000256" key="2">
    <source>
        <dbReference type="ARBA" id="ARBA00022679"/>
    </source>
</evidence>
<proteinExistence type="predicted"/>
<comment type="caution">
    <text evidence="9">The sequence shown here is derived from an EMBL/GenBank/DDBJ whole genome shotgun (WGS) entry which is preliminary data.</text>
</comment>
<dbReference type="Pfam" id="PF12804">
    <property type="entry name" value="NTP_transf_3"/>
    <property type="match status" value="1"/>
</dbReference>
<keyword evidence="10" id="KW-1185">Reference proteome</keyword>
<sequence>MQDTPGVIGVVLAGGGSRRMGRDKALLEWRGQPLLDHLRARLWAAGCQAVVTSRAAPGCIADLYPDRGPLGGIHAVLRSRPAVDYLVVPVDMPLLSVALLRGLIAAGRDHGHCYYRHSFLPCYLSGDPALPERLAQRLRRGDLALGGFLRALRARALDGGDAAAFLNTNTPEAWRRATALDAAPQTLCKEIGS</sequence>
<dbReference type="Gene3D" id="3.90.550.10">
    <property type="entry name" value="Spore Coat Polysaccharide Biosynthesis Protein SpsA, Chain A"/>
    <property type="match status" value="1"/>
</dbReference>
<dbReference type="InterPro" id="IPR013482">
    <property type="entry name" value="Molybde_CF_guanTrfase"/>
</dbReference>
<evidence type="ECO:0000313" key="10">
    <source>
        <dbReference type="Proteomes" id="UP000644441"/>
    </source>
</evidence>
<keyword evidence="2" id="KW-0808">Transferase</keyword>
<feature type="domain" description="MobA-like NTP transferase" evidence="8">
    <location>
        <begin position="9"/>
        <end position="121"/>
    </location>
</feature>
<keyword evidence="3" id="KW-0479">Metal-binding</keyword>
<dbReference type="InterPro" id="IPR029044">
    <property type="entry name" value="Nucleotide-diphossugar_trans"/>
</dbReference>
<organism evidence="9 10">
    <name type="scientific">Alloalcanivorax venustensis ISO4</name>
    <dbReference type="NCBI Taxonomy" id="1177184"/>
    <lineage>
        <taxon>Bacteria</taxon>
        <taxon>Pseudomonadati</taxon>
        <taxon>Pseudomonadota</taxon>
        <taxon>Gammaproteobacteria</taxon>
        <taxon>Oceanospirillales</taxon>
        <taxon>Alcanivoracaceae</taxon>
        <taxon>Alloalcanivorax</taxon>
    </lineage>
</organism>
<keyword evidence="6" id="KW-0342">GTP-binding</keyword>
<keyword evidence="4" id="KW-0547">Nucleotide-binding</keyword>
<evidence type="ECO:0000256" key="1">
    <source>
        <dbReference type="ARBA" id="ARBA00022490"/>
    </source>
</evidence>
<dbReference type="Proteomes" id="UP000644441">
    <property type="component" value="Unassembled WGS sequence"/>
</dbReference>
<reference evidence="9 10" key="1">
    <citation type="submission" date="2012-09" db="EMBL/GenBank/DDBJ databases">
        <title>Genome Sequence of alkane-degrading Bacterium Alcanivorax venustensis ISO4.</title>
        <authorList>
            <person name="Lai Q."/>
            <person name="Shao Z."/>
        </authorList>
    </citation>
    <scope>NUCLEOTIDE SEQUENCE [LARGE SCALE GENOMIC DNA]</scope>
    <source>
        <strain evidence="9 10">ISO4</strain>
    </source>
</reference>
<evidence type="ECO:0000256" key="6">
    <source>
        <dbReference type="ARBA" id="ARBA00023134"/>
    </source>
</evidence>
<dbReference type="RefSeq" id="WP_194855432.1">
    <property type="nucleotide sequence ID" value="NZ_ARXR01000006.1"/>
</dbReference>
<evidence type="ECO:0000313" key="9">
    <source>
        <dbReference type="EMBL" id="MBF5052489.1"/>
    </source>
</evidence>
<accession>A0ABS0AEI6</accession>
<dbReference type="InterPro" id="IPR025877">
    <property type="entry name" value="MobA-like_NTP_Trfase"/>
</dbReference>
<keyword evidence="7" id="KW-0501">Molybdenum cofactor biosynthesis</keyword>
<name>A0ABS0AEI6_9GAMM</name>
<keyword evidence="5" id="KW-0460">Magnesium</keyword>
<evidence type="ECO:0000256" key="4">
    <source>
        <dbReference type="ARBA" id="ARBA00022741"/>
    </source>
</evidence>
<dbReference type="PANTHER" id="PTHR19136">
    <property type="entry name" value="MOLYBDENUM COFACTOR GUANYLYLTRANSFERASE"/>
    <property type="match status" value="1"/>
</dbReference>
<evidence type="ECO:0000259" key="8">
    <source>
        <dbReference type="Pfam" id="PF12804"/>
    </source>
</evidence>
<dbReference type="EMBL" id="ARXR01000006">
    <property type="protein sequence ID" value="MBF5052489.1"/>
    <property type="molecule type" value="Genomic_DNA"/>
</dbReference>
<gene>
    <name evidence="9" type="ORF">ISO4_01091</name>
</gene>
<dbReference type="SUPFAM" id="SSF53448">
    <property type="entry name" value="Nucleotide-diphospho-sugar transferases"/>
    <property type="match status" value="1"/>
</dbReference>
<evidence type="ECO:0000256" key="7">
    <source>
        <dbReference type="ARBA" id="ARBA00023150"/>
    </source>
</evidence>
<dbReference type="PANTHER" id="PTHR19136:SF81">
    <property type="entry name" value="MOLYBDENUM COFACTOR GUANYLYLTRANSFERASE"/>
    <property type="match status" value="1"/>
</dbReference>
<dbReference type="CDD" id="cd02503">
    <property type="entry name" value="MobA"/>
    <property type="match status" value="1"/>
</dbReference>
<protein>
    <submittedName>
        <fullName evidence="9">Molybdopterin guanine dinucleotide synthase</fullName>
    </submittedName>
</protein>